<feature type="region of interest" description="Disordered" evidence="1">
    <location>
        <begin position="106"/>
        <end position="127"/>
    </location>
</feature>
<reference evidence="2" key="1">
    <citation type="journal article" date="2020" name="Stud. Mycol.">
        <title>101 Dothideomycetes genomes: a test case for predicting lifestyles and emergence of pathogens.</title>
        <authorList>
            <person name="Haridas S."/>
            <person name="Albert R."/>
            <person name="Binder M."/>
            <person name="Bloem J."/>
            <person name="Labutti K."/>
            <person name="Salamov A."/>
            <person name="Andreopoulos B."/>
            <person name="Baker S."/>
            <person name="Barry K."/>
            <person name="Bills G."/>
            <person name="Bluhm B."/>
            <person name="Cannon C."/>
            <person name="Castanera R."/>
            <person name="Culley D."/>
            <person name="Daum C."/>
            <person name="Ezra D."/>
            <person name="Gonzalez J."/>
            <person name="Henrissat B."/>
            <person name="Kuo A."/>
            <person name="Liang C."/>
            <person name="Lipzen A."/>
            <person name="Lutzoni F."/>
            <person name="Magnuson J."/>
            <person name="Mondo S."/>
            <person name="Nolan M."/>
            <person name="Ohm R."/>
            <person name="Pangilinan J."/>
            <person name="Park H.-J."/>
            <person name="Ramirez L."/>
            <person name="Alfaro M."/>
            <person name="Sun H."/>
            <person name="Tritt A."/>
            <person name="Yoshinaga Y."/>
            <person name="Zwiers L.-H."/>
            <person name="Turgeon B."/>
            <person name="Goodwin S."/>
            <person name="Spatafora J."/>
            <person name="Crous P."/>
            <person name="Grigoriev I."/>
        </authorList>
    </citation>
    <scope>NUCLEOTIDE SEQUENCE</scope>
    <source>
        <strain evidence="2">CBS 260.36</strain>
    </source>
</reference>
<feature type="compositionally biased region" description="Basic and acidic residues" evidence="1">
    <location>
        <begin position="360"/>
        <end position="374"/>
    </location>
</feature>
<dbReference type="Proteomes" id="UP000799439">
    <property type="component" value="Unassembled WGS sequence"/>
</dbReference>
<dbReference type="EMBL" id="ML996093">
    <property type="protein sequence ID" value="KAF2148233.1"/>
    <property type="molecule type" value="Genomic_DNA"/>
</dbReference>
<keyword evidence="3" id="KW-1185">Reference proteome</keyword>
<gene>
    <name evidence="2" type="ORF">K461DRAFT_282658</name>
</gene>
<dbReference type="AlphaFoldDB" id="A0A9P4IWW1"/>
<evidence type="ECO:0000313" key="2">
    <source>
        <dbReference type="EMBL" id="KAF2148233.1"/>
    </source>
</evidence>
<proteinExistence type="predicted"/>
<organism evidence="2 3">
    <name type="scientific">Myriangium duriaei CBS 260.36</name>
    <dbReference type="NCBI Taxonomy" id="1168546"/>
    <lineage>
        <taxon>Eukaryota</taxon>
        <taxon>Fungi</taxon>
        <taxon>Dikarya</taxon>
        <taxon>Ascomycota</taxon>
        <taxon>Pezizomycotina</taxon>
        <taxon>Dothideomycetes</taxon>
        <taxon>Dothideomycetidae</taxon>
        <taxon>Myriangiales</taxon>
        <taxon>Myriangiaceae</taxon>
        <taxon>Myriangium</taxon>
    </lineage>
</organism>
<comment type="caution">
    <text evidence="2">The sequence shown here is derived from an EMBL/GenBank/DDBJ whole genome shotgun (WGS) entry which is preliminary data.</text>
</comment>
<sequence length="620" mass="71647">MGIHWQPSIYISLHHSLLDIYFTRKVQLSNISWRNLGFEAMPTNLTREELGQELQEFYPQVRYCCAWYKLTKETETNEAEEAEQWASKPDATNPAEAAGAYDARLRKEKEDGTQASRKKAAPESMEGAEAVPLAEQKCYMPVARVVSRVSFYERHAFIETVDPLQRIIGPYDTWYNSPAFVLSKMEPEERSTFVTNLLRFPASKDGDDEYLSIAFNLLKMFPADDRTSLTDFILDLLWMILKNRYVGEDLTWFASFPKEERYEIRECAHVIHGLPPWIDQYDTWLAVIDVPTGQRMAYMEQIILRSSEDIPEDEFDASVLETDSMQEAYQPRRENTMDDDWNIAIRKTIVKLLNLSPDHRRTLQPRDEDKRQQTEEQVQTDLENKRKREEGLESIKDWMTHYYRNGTPSQRSVLDRREGGDTVFYNAFQVLYGTSRAGDAGSSVQTNDTYAISADERIGIGDLAVLIWDAINQYQDPSLGSKQVEADKEQMRYSFFMGLASCIDEDTGKRACTTGQIGRLIRCLQGYIEGVEIDAYIPTPAQLVLADGLGFERNLVDNNQNRREPTPRELHWFYDRALQRAELLYGKGTDDYEEAAKQFREHIRLTYDYDVAQQTAEGEA</sequence>
<name>A0A9P4IWW1_9PEZI</name>
<evidence type="ECO:0000256" key="1">
    <source>
        <dbReference type="SAM" id="MobiDB-lite"/>
    </source>
</evidence>
<evidence type="ECO:0000313" key="3">
    <source>
        <dbReference type="Proteomes" id="UP000799439"/>
    </source>
</evidence>
<protein>
    <submittedName>
        <fullName evidence="2">Uncharacterized protein</fullName>
    </submittedName>
</protein>
<accession>A0A9P4IWW1</accession>
<feature type="region of interest" description="Disordered" evidence="1">
    <location>
        <begin position="360"/>
        <end position="388"/>
    </location>
</feature>